<dbReference type="Gene3D" id="1.10.510.10">
    <property type="entry name" value="Transferase(Phosphotransferase) domain 1"/>
    <property type="match status" value="1"/>
</dbReference>
<keyword evidence="2" id="KW-1185">Reference proteome</keyword>
<dbReference type="OrthoDB" id="3258886at2759"/>
<sequence>MGVGQKSHIVYLFDFGLAKLYADPSHIPYRDESLGNVLLYLLHGCLPWQGRYAPSKGAKLLRMLKTKAGSALRDLLARSPVEFTTYFDHCHGLEFKEKPDYTLLIHSSR</sequence>
<protein>
    <recommendedName>
        <fullName evidence="3">Non-specific serine/threonine protein kinase</fullName>
    </recommendedName>
</protein>
<dbReference type="PANTHER" id="PTHR11909">
    <property type="entry name" value="CASEIN KINASE-RELATED"/>
    <property type="match status" value="1"/>
</dbReference>
<reference evidence="1" key="1">
    <citation type="journal article" date="2020" name="New Phytol.">
        <title>Comparative genomics reveals dynamic genome evolution in host specialist ectomycorrhizal fungi.</title>
        <authorList>
            <person name="Lofgren L.A."/>
            <person name="Nguyen N.H."/>
            <person name="Vilgalys R."/>
            <person name="Ruytinx J."/>
            <person name="Liao H.L."/>
            <person name="Branco S."/>
            <person name="Kuo A."/>
            <person name="LaButti K."/>
            <person name="Lipzen A."/>
            <person name="Andreopoulos W."/>
            <person name="Pangilinan J."/>
            <person name="Riley R."/>
            <person name="Hundley H."/>
            <person name="Na H."/>
            <person name="Barry K."/>
            <person name="Grigoriev I.V."/>
            <person name="Stajich J.E."/>
            <person name="Kennedy P.G."/>
        </authorList>
    </citation>
    <scope>NUCLEOTIDE SEQUENCE</scope>
    <source>
        <strain evidence="1">MN1</strain>
    </source>
</reference>
<dbReference type="RefSeq" id="XP_041192238.1">
    <property type="nucleotide sequence ID" value="XM_041331091.1"/>
</dbReference>
<dbReference type="GeneID" id="64625108"/>
<dbReference type="InterPro" id="IPR050235">
    <property type="entry name" value="CK1_Ser-Thr_kinase"/>
</dbReference>
<dbReference type="InterPro" id="IPR011009">
    <property type="entry name" value="Kinase-like_dom_sf"/>
</dbReference>
<accession>A0A9P7E9T3</accession>
<dbReference type="AlphaFoldDB" id="A0A9P7E9T3"/>
<comment type="caution">
    <text evidence="1">The sequence shown here is derived from an EMBL/GenBank/DDBJ whole genome shotgun (WGS) entry which is preliminary data.</text>
</comment>
<evidence type="ECO:0008006" key="3">
    <source>
        <dbReference type="Google" id="ProtNLM"/>
    </source>
</evidence>
<gene>
    <name evidence="1" type="ORF">BJ212DRAFT_1273475</name>
</gene>
<dbReference type="EMBL" id="JABBWG010000019">
    <property type="protein sequence ID" value="KAG1815101.1"/>
    <property type="molecule type" value="Genomic_DNA"/>
</dbReference>
<organism evidence="1 2">
    <name type="scientific">Suillus subaureus</name>
    <dbReference type="NCBI Taxonomy" id="48587"/>
    <lineage>
        <taxon>Eukaryota</taxon>
        <taxon>Fungi</taxon>
        <taxon>Dikarya</taxon>
        <taxon>Basidiomycota</taxon>
        <taxon>Agaricomycotina</taxon>
        <taxon>Agaricomycetes</taxon>
        <taxon>Agaricomycetidae</taxon>
        <taxon>Boletales</taxon>
        <taxon>Suillineae</taxon>
        <taxon>Suillaceae</taxon>
        <taxon>Suillus</taxon>
    </lineage>
</organism>
<name>A0A9P7E9T3_9AGAM</name>
<evidence type="ECO:0000313" key="2">
    <source>
        <dbReference type="Proteomes" id="UP000807769"/>
    </source>
</evidence>
<dbReference type="SUPFAM" id="SSF56112">
    <property type="entry name" value="Protein kinase-like (PK-like)"/>
    <property type="match status" value="1"/>
</dbReference>
<proteinExistence type="predicted"/>
<dbReference type="Proteomes" id="UP000807769">
    <property type="component" value="Unassembled WGS sequence"/>
</dbReference>
<evidence type="ECO:0000313" key="1">
    <source>
        <dbReference type="EMBL" id="KAG1815101.1"/>
    </source>
</evidence>